<reference evidence="5 6" key="1">
    <citation type="submission" date="2017-11" db="EMBL/GenBank/DDBJ databases">
        <title>Genomic Encyclopedia of Archaeal and Bacterial Type Strains, Phase II (KMG-II): From Individual Species to Whole Genera.</title>
        <authorList>
            <person name="Goeker M."/>
        </authorList>
    </citation>
    <scope>NUCLEOTIDE SEQUENCE [LARGE SCALE GENOMIC DNA]</scope>
    <source>
        <strain evidence="5 6">DSM 27393</strain>
    </source>
</reference>
<protein>
    <submittedName>
        <fullName evidence="5">DNA-binding HxlR family transcriptional regulator</fullName>
    </submittedName>
</protein>
<dbReference type="SUPFAM" id="SSF46785">
    <property type="entry name" value="Winged helix' DNA-binding domain"/>
    <property type="match status" value="1"/>
</dbReference>
<name>A0A2M9CNB5_9MICO</name>
<dbReference type="RefSeq" id="WP_100365490.1">
    <property type="nucleotide sequence ID" value="NZ_PGFF01000001.1"/>
</dbReference>
<dbReference type="Pfam" id="PF01638">
    <property type="entry name" value="HxlR"/>
    <property type="match status" value="1"/>
</dbReference>
<accession>A0A2M9CNB5</accession>
<dbReference type="EMBL" id="PGFF01000001">
    <property type="protein sequence ID" value="PJJ73399.1"/>
    <property type="molecule type" value="Genomic_DNA"/>
</dbReference>
<sequence>MIPAYQQIDDEQCRHFLSAVDLVGQRWSGAILLALARGATRFSDVRANVAGISDRMLAVRLKTLAADGLVERTIIPTTPVQVRYGLTESGAELLESLQPLTQWAHRWNPEPVVEAAG</sequence>
<proteinExistence type="predicted"/>
<keyword evidence="2 5" id="KW-0238">DNA-binding</keyword>
<dbReference type="Proteomes" id="UP000228758">
    <property type="component" value="Unassembled WGS sequence"/>
</dbReference>
<dbReference type="InterPro" id="IPR002577">
    <property type="entry name" value="HTH_HxlR"/>
</dbReference>
<evidence type="ECO:0000256" key="1">
    <source>
        <dbReference type="ARBA" id="ARBA00023015"/>
    </source>
</evidence>
<feature type="domain" description="HTH hxlR-type" evidence="4">
    <location>
        <begin position="13"/>
        <end position="112"/>
    </location>
</feature>
<evidence type="ECO:0000313" key="6">
    <source>
        <dbReference type="Proteomes" id="UP000228758"/>
    </source>
</evidence>
<evidence type="ECO:0000256" key="2">
    <source>
        <dbReference type="ARBA" id="ARBA00023125"/>
    </source>
</evidence>
<evidence type="ECO:0000313" key="5">
    <source>
        <dbReference type="EMBL" id="PJJ73399.1"/>
    </source>
</evidence>
<dbReference type="InterPro" id="IPR036390">
    <property type="entry name" value="WH_DNA-bd_sf"/>
</dbReference>
<dbReference type="PANTHER" id="PTHR33204">
    <property type="entry name" value="TRANSCRIPTIONAL REGULATOR, MARR FAMILY"/>
    <property type="match status" value="1"/>
</dbReference>
<dbReference type="AlphaFoldDB" id="A0A2M9CNB5"/>
<keyword evidence="6" id="KW-1185">Reference proteome</keyword>
<dbReference type="PANTHER" id="PTHR33204:SF37">
    <property type="entry name" value="HTH-TYPE TRANSCRIPTIONAL REGULATOR YODB"/>
    <property type="match status" value="1"/>
</dbReference>
<keyword evidence="1" id="KW-0805">Transcription regulation</keyword>
<keyword evidence="3" id="KW-0804">Transcription</keyword>
<comment type="caution">
    <text evidence="5">The sequence shown here is derived from an EMBL/GenBank/DDBJ whole genome shotgun (WGS) entry which is preliminary data.</text>
</comment>
<dbReference type="GO" id="GO:0003677">
    <property type="term" value="F:DNA binding"/>
    <property type="evidence" value="ECO:0007669"/>
    <property type="project" value="UniProtKB-KW"/>
</dbReference>
<dbReference type="InterPro" id="IPR036388">
    <property type="entry name" value="WH-like_DNA-bd_sf"/>
</dbReference>
<dbReference type="PROSITE" id="PS51118">
    <property type="entry name" value="HTH_HXLR"/>
    <property type="match status" value="1"/>
</dbReference>
<dbReference type="Gene3D" id="1.10.10.10">
    <property type="entry name" value="Winged helix-like DNA-binding domain superfamily/Winged helix DNA-binding domain"/>
    <property type="match status" value="1"/>
</dbReference>
<gene>
    <name evidence="5" type="ORF">CLV46_2986</name>
</gene>
<evidence type="ECO:0000256" key="3">
    <source>
        <dbReference type="ARBA" id="ARBA00023163"/>
    </source>
</evidence>
<evidence type="ECO:0000259" key="4">
    <source>
        <dbReference type="PROSITE" id="PS51118"/>
    </source>
</evidence>
<organism evidence="5 6">
    <name type="scientific">Diaminobutyricimonas aerilata</name>
    <dbReference type="NCBI Taxonomy" id="1162967"/>
    <lineage>
        <taxon>Bacteria</taxon>
        <taxon>Bacillati</taxon>
        <taxon>Actinomycetota</taxon>
        <taxon>Actinomycetes</taxon>
        <taxon>Micrococcales</taxon>
        <taxon>Microbacteriaceae</taxon>
        <taxon>Diaminobutyricimonas</taxon>
    </lineage>
</organism>
<dbReference type="OrthoDB" id="9800966at2"/>